<evidence type="ECO:0000313" key="2">
    <source>
        <dbReference type="Proteomes" id="UP001055879"/>
    </source>
</evidence>
<organism evidence="1 2">
    <name type="scientific">Arctium lappa</name>
    <name type="common">Greater burdock</name>
    <name type="synonym">Lappa major</name>
    <dbReference type="NCBI Taxonomy" id="4217"/>
    <lineage>
        <taxon>Eukaryota</taxon>
        <taxon>Viridiplantae</taxon>
        <taxon>Streptophyta</taxon>
        <taxon>Embryophyta</taxon>
        <taxon>Tracheophyta</taxon>
        <taxon>Spermatophyta</taxon>
        <taxon>Magnoliopsida</taxon>
        <taxon>eudicotyledons</taxon>
        <taxon>Gunneridae</taxon>
        <taxon>Pentapetalae</taxon>
        <taxon>asterids</taxon>
        <taxon>campanulids</taxon>
        <taxon>Asterales</taxon>
        <taxon>Asteraceae</taxon>
        <taxon>Carduoideae</taxon>
        <taxon>Cardueae</taxon>
        <taxon>Arctiinae</taxon>
        <taxon>Arctium</taxon>
    </lineage>
</organism>
<reference evidence="1 2" key="2">
    <citation type="journal article" date="2022" name="Mol. Ecol. Resour.">
        <title>The genomes of chicory, endive, great burdock and yacon provide insights into Asteraceae paleo-polyploidization history and plant inulin production.</title>
        <authorList>
            <person name="Fan W."/>
            <person name="Wang S."/>
            <person name="Wang H."/>
            <person name="Wang A."/>
            <person name="Jiang F."/>
            <person name="Liu H."/>
            <person name="Zhao H."/>
            <person name="Xu D."/>
            <person name="Zhang Y."/>
        </authorList>
    </citation>
    <scope>NUCLEOTIDE SEQUENCE [LARGE SCALE GENOMIC DNA]</scope>
    <source>
        <strain evidence="2">cv. Niubang</strain>
    </source>
</reference>
<gene>
    <name evidence="1" type="ORF">L6452_11604</name>
</gene>
<dbReference type="Proteomes" id="UP001055879">
    <property type="component" value="Linkage Group LG03"/>
</dbReference>
<name>A0ACB9DPU0_ARCLA</name>
<keyword evidence="2" id="KW-1185">Reference proteome</keyword>
<reference evidence="2" key="1">
    <citation type="journal article" date="2022" name="Mol. Ecol. Resour.">
        <title>The genomes of chicory, endive, great burdock and yacon provide insights into Asteraceae palaeo-polyploidization history and plant inulin production.</title>
        <authorList>
            <person name="Fan W."/>
            <person name="Wang S."/>
            <person name="Wang H."/>
            <person name="Wang A."/>
            <person name="Jiang F."/>
            <person name="Liu H."/>
            <person name="Zhao H."/>
            <person name="Xu D."/>
            <person name="Zhang Y."/>
        </authorList>
    </citation>
    <scope>NUCLEOTIDE SEQUENCE [LARGE SCALE GENOMIC DNA]</scope>
    <source>
        <strain evidence="2">cv. Niubang</strain>
    </source>
</reference>
<protein>
    <submittedName>
        <fullName evidence="1">Uncharacterized protein</fullName>
    </submittedName>
</protein>
<sequence>MGKNMNLISSLFLHNKHKQQLWLWPSSCKHPKTLSFRHGSVSIDPKVESLAEAEVELTTTTPDSCFTNSSESASVSTESEKYFDNNECSSVETIVRGARSERLFFQPDPTSSILETQGSGRQCTTPVEIGGGLPYTESVAMEMESDNPYGDFKKSMEEMVESHDLKDWDCLEELLRWYLRMNGKNNHELIVGAFVDLLSGTSGGGSGDSDHSTTASFTSAASTFSSPISSSPLSDQVDREKIIKDGKMVIK</sequence>
<comment type="caution">
    <text evidence="1">The sequence shown here is derived from an EMBL/GenBank/DDBJ whole genome shotgun (WGS) entry which is preliminary data.</text>
</comment>
<accession>A0ACB9DPU0</accession>
<evidence type="ECO:0000313" key="1">
    <source>
        <dbReference type="EMBL" id="KAI3748498.1"/>
    </source>
</evidence>
<proteinExistence type="predicted"/>
<dbReference type="EMBL" id="CM042049">
    <property type="protein sequence ID" value="KAI3748498.1"/>
    <property type="molecule type" value="Genomic_DNA"/>
</dbReference>